<evidence type="ECO:0000256" key="4">
    <source>
        <dbReference type="SAM" id="MobiDB-lite"/>
    </source>
</evidence>
<reference evidence="6 7" key="1">
    <citation type="submission" date="2024-02" db="EMBL/GenBank/DDBJ databases">
        <title>Genome sequence of Aquincola sp. MAHUQ-54.</title>
        <authorList>
            <person name="Huq M.A."/>
        </authorList>
    </citation>
    <scope>NUCLEOTIDE SEQUENCE [LARGE SCALE GENOMIC DNA]</scope>
    <source>
        <strain evidence="6 7">MAHUQ-54</strain>
    </source>
</reference>
<dbReference type="Gene3D" id="1.10.1200.10">
    <property type="entry name" value="ACP-like"/>
    <property type="match status" value="1"/>
</dbReference>
<dbReference type="PROSITE" id="PS00455">
    <property type="entry name" value="AMP_BINDING"/>
    <property type="match status" value="1"/>
</dbReference>
<dbReference type="PROSITE" id="PS50075">
    <property type="entry name" value="CARRIER"/>
    <property type="match status" value="1"/>
</dbReference>
<dbReference type="Gene3D" id="3.40.50.980">
    <property type="match status" value="2"/>
</dbReference>
<dbReference type="Gene3D" id="3.30.559.30">
    <property type="entry name" value="Nonribosomal peptide synthetase, condensation domain"/>
    <property type="match status" value="1"/>
</dbReference>
<dbReference type="InterPro" id="IPR020806">
    <property type="entry name" value="PKS_PP-bd"/>
</dbReference>
<dbReference type="CDD" id="cd17646">
    <property type="entry name" value="A_NRPS_AB3403-like"/>
    <property type="match status" value="1"/>
</dbReference>
<evidence type="ECO:0000256" key="2">
    <source>
        <dbReference type="ARBA" id="ARBA00022450"/>
    </source>
</evidence>
<dbReference type="InterPro" id="IPR045851">
    <property type="entry name" value="AMP-bd_C_sf"/>
</dbReference>
<dbReference type="FunFam" id="3.40.50.12780:FF:000012">
    <property type="entry name" value="Non-ribosomal peptide synthetase"/>
    <property type="match status" value="1"/>
</dbReference>
<gene>
    <name evidence="6" type="ORF">V4F39_04395</name>
</gene>
<dbReference type="Gene3D" id="3.30.559.10">
    <property type="entry name" value="Chloramphenicol acetyltransferase-like domain"/>
    <property type="match status" value="1"/>
</dbReference>
<feature type="domain" description="Carrier" evidence="5">
    <location>
        <begin position="1018"/>
        <end position="1096"/>
    </location>
</feature>
<dbReference type="FunFam" id="3.40.50.980:FF:000001">
    <property type="entry name" value="Non-ribosomal peptide synthetase"/>
    <property type="match status" value="1"/>
</dbReference>
<protein>
    <submittedName>
        <fullName evidence="6">Amino acid adenylation domain-containing protein</fullName>
    </submittedName>
</protein>
<dbReference type="InterPro" id="IPR036736">
    <property type="entry name" value="ACP-like_sf"/>
</dbReference>
<dbReference type="Proteomes" id="UP001336250">
    <property type="component" value="Unassembled WGS sequence"/>
</dbReference>
<dbReference type="InterPro" id="IPR000873">
    <property type="entry name" value="AMP-dep_synth/lig_dom"/>
</dbReference>
<dbReference type="GO" id="GO:0003824">
    <property type="term" value="F:catalytic activity"/>
    <property type="evidence" value="ECO:0007669"/>
    <property type="project" value="InterPro"/>
</dbReference>
<dbReference type="EMBL" id="JAZIBG010000014">
    <property type="protein sequence ID" value="MEF7613141.1"/>
    <property type="molecule type" value="Genomic_DNA"/>
</dbReference>
<dbReference type="SMART" id="SM00823">
    <property type="entry name" value="PKS_PP"/>
    <property type="match status" value="1"/>
</dbReference>
<dbReference type="InterPro" id="IPR020845">
    <property type="entry name" value="AMP-binding_CS"/>
</dbReference>
<dbReference type="Pfam" id="PF00668">
    <property type="entry name" value="Condensation"/>
    <property type="match status" value="1"/>
</dbReference>
<dbReference type="Pfam" id="PF13193">
    <property type="entry name" value="AMP-binding_C"/>
    <property type="match status" value="1"/>
</dbReference>
<dbReference type="GO" id="GO:0005829">
    <property type="term" value="C:cytosol"/>
    <property type="evidence" value="ECO:0007669"/>
    <property type="project" value="TreeGrafter"/>
</dbReference>
<dbReference type="PANTHER" id="PTHR45527:SF1">
    <property type="entry name" value="FATTY ACID SYNTHASE"/>
    <property type="match status" value="1"/>
</dbReference>
<dbReference type="SUPFAM" id="SSF52777">
    <property type="entry name" value="CoA-dependent acyltransferases"/>
    <property type="match status" value="2"/>
</dbReference>
<dbReference type="PROSITE" id="PS00012">
    <property type="entry name" value="PHOSPHOPANTETHEINE"/>
    <property type="match status" value="1"/>
</dbReference>
<dbReference type="FunFam" id="3.40.50.980:FF:000002">
    <property type="entry name" value="Enterobactin synthetase component F"/>
    <property type="match status" value="1"/>
</dbReference>
<dbReference type="Pfam" id="PF00501">
    <property type="entry name" value="AMP-binding"/>
    <property type="match status" value="1"/>
</dbReference>
<dbReference type="RefSeq" id="WP_332288088.1">
    <property type="nucleotide sequence ID" value="NZ_JAZIBG010000014.1"/>
</dbReference>
<dbReference type="InterPro" id="IPR001242">
    <property type="entry name" value="Condensation_dom"/>
</dbReference>
<name>A0AAW9Q2F3_9BURK</name>
<evidence type="ECO:0000313" key="7">
    <source>
        <dbReference type="Proteomes" id="UP001336250"/>
    </source>
</evidence>
<keyword evidence="2" id="KW-0596">Phosphopantetheine</keyword>
<comment type="cofactor">
    <cofactor evidence="1">
        <name>pantetheine 4'-phosphate</name>
        <dbReference type="ChEBI" id="CHEBI:47942"/>
    </cofactor>
</comment>
<dbReference type="NCBIfam" id="TIGR01733">
    <property type="entry name" value="AA-adenyl-dom"/>
    <property type="match status" value="1"/>
</dbReference>
<dbReference type="SUPFAM" id="SSF47336">
    <property type="entry name" value="ACP-like"/>
    <property type="match status" value="1"/>
</dbReference>
<accession>A0AAW9Q2F3</accession>
<organism evidence="6 7">
    <name type="scientific">Aquincola agrisoli</name>
    <dbReference type="NCBI Taxonomy" id="3119538"/>
    <lineage>
        <taxon>Bacteria</taxon>
        <taxon>Pseudomonadati</taxon>
        <taxon>Pseudomonadota</taxon>
        <taxon>Betaproteobacteria</taxon>
        <taxon>Burkholderiales</taxon>
        <taxon>Sphaerotilaceae</taxon>
        <taxon>Aquincola</taxon>
    </lineage>
</organism>
<dbReference type="FunFam" id="1.10.1200.10:FF:000005">
    <property type="entry name" value="Nonribosomal peptide synthetase 1"/>
    <property type="match status" value="1"/>
</dbReference>
<feature type="region of interest" description="Disordered" evidence="4">
    <location>
        <begin position="994"/>
        <end position="1021"/>
    </location>
</feature>
<keyword evidence="3" id="KW-0597">Phosphoprotein</keyword>
<dbReference type="InterPro" id="IPR006162">
    <property type="entry name" value="Ppantetheine_attach_site"/>
</dbReference>
<dbReference type="InterPro" id="IPR009081">
    <property type="entry name" value="PP-bd_ACP"/>
</dbReference>
<dbReference type="Gene3D" id="3.30.300.30">
    <property type="match status" value="1"/>
</dbReference>
<dbReference type="SUPFAM" id="SSF56801">
    <property type="entry name" value="Acetyl-CoA synthetase-like"/>
    <property type="match status" value="1"/>
</dbReference>
<dbReference type="Gene3D" id="2.30.38.10">
    <property type="entry name" value="Luciferase, Domain 3"/>
    <property type="match status" value="1"/>
</dbReference>
<dbReference type="PANTHER" id="PTHR45527">
    <property type="entry name" value="NONRIBOSOMAL PEPTIDE SYNTHETASE"/>
    <property type="match status" value="1"/>
</dbReference>
<dbReference type="InterPro" id="IPR025110">
    <property type="entry name" value="AMP-bd_C"/>
</dbReference>
<sequence length="1110" mass="118461">MTATSFTATPPATPAAAFDRRQVENLMPLVPMQQGLLFHSLLAPAGGAYVPQVVLTLRGPLDAARLRQAWADTVARHAALRTSFHWEQREQPFQVTWRTAELPWVAHDVSGLPPVGQQARLQALLAAQRAEPFDLNRPPLMRLALLALGADRHQLVWCHHHLLLDGWSASLVLREVFARLHGLPLPPAPRPYADFVAWHQQRVRSGAQAASLDWWRGELQGLPAAAPLPLLRPSPRGGAARPAMAERLLPADAQARLRAALSRQGLTLATLLQAALGLLLRRYGQGALADESKAGSAADVVFGHTVAGRPAELPGALEMVGLFINTAPVRLRVQPALTVAAWLAQVQASRFTAAEHEHLPLRELQSLAAGGGAGSPLFDCLLVIENYPAGGALPAAPSEGPDGVRLASLAIEEATHYGLTLQASDGDTLRLAARWDARRADAADVERLLAHWQHLVMALVDQPDAAVGTLAMLSADEAAQLAAFGDGGPALGAGQPFASLADRFEHQARQRPEAVALCFQGRTMRYAALDRCANRLAWQLREAGVGREDIVALHFERSFELMVALLAVQKAGAAWLPLDTDQPAARLAAMLDDARPRVLLHGRADGAGLPACPEGTQRLPCADAAADGLDEAAELAYAGPPPRSTHPAQAAYLIYTSGSTGRPKGVLNHHAGIANRLAWMQRHLGLAPQDRVLQKTPVGFDVSVWELWWPLLEGATLVLAPPGVHRDRDTLAGLIAQERITVAHFVPAMLADFLQAAEVGRRAATLRHVVCSGEALAGPLQQQVFERLPGTALHNLYGPTEAAVDVTAWRCTPATAGAPVPIGRPIDGLQVRLLDADGHPVPVGVPGRLFIGGVGLARGYRRRPALTAERFVPDPFAQGPGGGLLYDSGDLARWRPDGAIDYLGRADDQFKLRGVRMEAGEIEAALLGLAGVRQAAVKLWPAAQGEAAVLAAYVVAEGPATEAGNAGAALQRALRERLPDAMVPSHIVVLDSLPLTPNGKPDRRALPRPAAPQQAFEAPRTDTERGLAEIWRETLQLPASQGPGLQDSFFELGGHSLVAMRIAARVRSRFGIELPLAAVFEHPTLHALAVHVDTLRAPSAAAGGYREVEL</sequence>
<evidence type="ECO:0000256" key="3">
    <source>
        <dbReference type="ARBA" id="ARBA00022553"/>
    </source>
</evidence>
<dbReference type="InterPro" id="IPR010071">
    <property type="entry name" value="AA_adenyl_dom"/>
</dbReference>
<dbReference type="InterPro" id="IPR023213">
    <property type="entry name" value="CAT-like_dom_sf"/>
</dbReference>
<dbReference type="GO" id="GO:0031177">
    <property type="term" value="F:phosphopantetheine binding"/>
    <property type="evidence" value="ECO:0007669"/>
    <property type="project" value="InterPro"/>
</dbReference>
<evidence type="ECO:0000259" key="5">
    <source>
        <dbReference type="PROSITE" id="PS50075"/>
    </source>
</evidence>
<keyword evidence="7" id="KW-1185">Reference proteome</keyword>
<comment type="caution">
    <text evidence="6">The sequence shown here is derived from an EMBL/GenBank/DDBJ whole genome shotgun (WGS) entry which is preliminary data.</text>
</comment>
<evidence type="ECO:0000313" key="6">
    <source>
        <dbReference type="EMBL" id="MEF7613141.1"/>
    </source>
</evidence>
<proteinExistence type="predicted"/>
<dbReference type="GO" id="GO:0044550">
    <property type="term" value="P:secondary metabolite biosynthetic process"/>
    <property type="evidence" value="ECO:0007669"/>
    <property type="project" value="TreeGrafter"/>
</dbReference>
<dbReference type="AlphaFoldDB" id="A0AAW9Q2F3"/>
<dbReference type="Pfam" id="PF00550">
    <property type="entry name" value="PP-binding"/>
    <property type="match status" value="1"/>
</dbReference>
<dbReference type="GO" id="GO:0043041">
    <property type="term" value="P:amino acid activation for nonribosomal peptide biosynthetic process"/>
    <property type="evidence" value="ECO:0007669"/>
    <property type="project" value="TreeGrafter"/>
</dbReference>
<evidence type="ECO:0000256" key="1">
    <source>
        <dbReference type="ARBA" id="ARBA00001957"/>
    </source>
</evidence>